<name>A0ABY2XHR9_9GAMM</name>
<dbReference type="InterPro" id="IPR017972">
    <property type="entry name" value="Cyt_P450_CS"/>
</dbReference>
<dbReference type="PRINTS" id="PR00385">
    <property type="entry name" value="P450"/>
</dbReference>
<dbReference type="PANTHER" id="PTHR24286">
    <property type="entry name" value="CYTOCHROME P450 26"/>
    <property type="match status" value="1"/>
</dbReference>
<evidence type="ECO:0000256" key="3">
    <source>
        <dbReference type="ARBA" id="ARBA00022617"/>
    </source>
</evidence>
<dbReference type="Pfam" id="PF00067">
    <property type="entry name" value="p450"/>
    <property type="match status" value="1"/>
</dbReference>
<dbReference type="PRINTS" id="PR00465">
    <property type="entry name" value="EP450IV"/>
</dbReference>
<dbReference type="CDD" id="cd11045">
    <property type="entry name" value="CYP136-like"/>
    <property type="match status" value="1"/>
</dbReference>
<keyword evidence="5 8" id="KW-0560">Oxidoreductase</keyword>
<organism evidence="9 10">
    <name type="scientific">Alloalcanivorax gelatiniphagus</name>
    <dbReference type="NCBI Taxonomy" id="1194167"/>
    <lineage>
        <taxon>Bacteria</taxon>
        <taxon>Pseudomonadati</taxon>
        <taxon>Pseudomonadota</taxon>
        <taxon>Gammaproteobacteria</taxon>
        <taxon>Oceanospirillales</taxon>
        <taxon>Alcanivoracaceae</taxon>
        <taxon>Alloalcanivorax</taxon>
    </lineage>
</organism>
<dbReference type="EMBL" id="VCQT01000044">
    <property type="protein sequence ID" value="TMW11296.1"/>
    <property type="molecule type" value="Genomic_DNA"/>
</dbReference>
<evidence type="ECO:0000256" key="7">
    <source>
        <dbReference type="ARBA" id="ARBA00023033"/>
    </source>
</evidence>
<comment type="similarity">
    <text evidence="2 8">Belongs to the cytochrome P450 family.</text>
</comment>
<keyword evidence="4 8" id="KW-0479">Metal-binding</keyword>
<protein>
    <submittedName>
        <fullName evidence="9">Cytochrome P450</fullName>
    </submittedName>
</protein>
<evidence type="ECO:0000256" key="5">
    <source>
        <dbReference type="ARBA" id="ARBA00023002"/>
    </source>
</evidence>
<proteinExistence type="inferred from homology"/>
<evidence type="ECO:0000256" key="2">
    <source>
        <dbReference type="ARBA" id="ARBA00010617"/>
    </source>
</evidence>
<evidence type="ECO:0000256" key="8">
    <source>
        <dbReference type="RuleBase" id="RU000461"/>
    </source>
</evidence>
<keyword evidence="10" id="KW-1185">Reference proteome</keyword>
<evidence type="ECO:0000313" key="10">
    <source>
        <dbReference type="Proteomes" id="UP000739180"/>
    </source>
</evidence>
<evidence type="ECO:0000256" key="1">
    <source>
        <dbReference type="ARBA" id="ARBA00001971"/>
    </source>
</evidence>
<dbReference type="PANTHER" id="PTHR24286:SF24">
    <property type="entry name" value="LANOSTEROL 14-ALPHA DEMETHYLASE"/>
    <property type="match status" value="1"/>
</dbReference>
<keyword evidence="7 8" id="KW-0503">Monooxygenase</keyword>
<dbReference type="InterPro" id="IPR001128">
    <property type="entry name" value="Cyt_P450"/>
</dbReference>
<dbReference type="PROSITE" id="PS00086">
    <property type="entry name" value="CYTOCHROME_P450"/>
    <property type="match status" value="1"/>
</dbReference>
<comment type="cofactor">
    <cofactor evidence="1">
        <name>heme</name>
        <dbReference type="ChEBI" id="CHEBI:30413"/>
    </cofactor>
</comment>
<dbReference type="InterPro" id="IPR036396">
    <property type="entry name" value="Cyt_P450_sf"/>
</dbReference>
<dbReference type="Gene3D" id="1.10.630.10">
    <property type="entry name" value="Cytochrome P450"/>
    <property type="match status" value="1"/>
</dbReference>
<dbReference type="RefSeq" id="WP_138773387.1">
    <property type="nucleotide sequence ID" value="NZ_JBHSSX010000099.1"/>
</dbReference>
<keyword evidence="3 8" id="KW-0349">Heme</keyword>
<gene>
    <name evidence="9" type="ORF">FGS76_14645</name>
</gene>
<accession>A0ABY2XHR9</accession>
<keyword evidence="6 8" id="KW-0408">Iron</keyword>
<dbReference type="SUPFAM" id="SSF48264">
    <property type="entry name" value="Cytochrome P450"/>
    <property type="match status" value="1"/>
</dbReference>
<sequence>MTTLEEAQSRAAGLPRLPQRKLDHIPGDYGWPLFGQTMAFLRDYQGLVQRQARRYGPVHRGSILFQRGVTLLGPEANEFVLRDQAHVFSSRAAWNPILERLFTDGLMLRDFADHKFHRRIMQQAFKKPALASYLARMNPHIEEGLAHWPVGETFTFFDRIKALLLDVGAQIFFGLDMGPEADRVNRSFIDAADASLAILRLPVPGTLWHRGLSGRRYLERFVTDLIPEKRRAATPDFFSQLCQAAAEEGGLTGQDVANHMIFLLFAAHDTTTSTLCSLIYLLCQNPQWQSRLSDEMERVAGTLAEGEALGYAHLEAMVETGWVFRETLRMRPALTNFPRRTTEEVEFQGFRIPRNTMVNLSPLFTHYMPEYWSEPERFDPERFSDGRAEHKGHHFQWIPFGGGQHKCLGLNFAEIQAKAFLFHFLRRYRVSVREGYEMPVQLVPLAMPKDGLPVRIERR</sequence>
<evidence type="ECO:0000256" key="4">
    <source>
        <dbReference type="ARBA" id="ARBA00022723"/>
    </source>
</evidence>
<evidence type="ECO:0000313" key="9">
    <source>
        <dbReference type="EMBL" id="TMW11296.1"/>
    </source>
</evidence>
<dbReference type="Proteomes" id="UP000739180">
    <property type="component" value="Unassembled WGS sequence"/>
</dbReference>
<dbReference type="InterPro" id="IPR002403">
    <property type="entry name" value="Cyt_P450_E_grp-IV"/>
</dbReference>
<evidence type="ECO:0000256" key="6">
    <source>
        <dbReference type="ARBA" id="ARBA00023004"/>
    </source>
</evidence>
<reference evidence="9 10" key="1">
    <citation type="submission" date="2019-05" db="EMBL/GenBank/DDBJ databases">
        <title>Genome of Alcanivorax gelatiniphagus, an oil degrading marine bacteria.</title>
        <authorList>
            <person name="Kwon K.K."/>
        </authorList>
    </citation>
    <scope>NUCLEOTIDE SEQUENCE [LARGE SCALE GENOMIC DNA]</scope>
    <source>
        <strain evidence="9 10">MEBiC 08158</strain>
    </source>
</reference>
<comment type="caution">
    <text evidence="9">The sequence shown here is derived from an EMBL/GenBank/DDBJ whole genome shotgun (WGS) entry which is preliminary data.</text>
</comment>